<dbReference type="CDD" id="cd22584">
    <property type="entry name" value="Rcat_RBR_unk"/>
    <property type="match status" value="1"/>
</dbReference>
<evidence type="ECO:0000256" key="1">
    <source>
        <dbReference type="ARBA" id="ARBA00001798"/>
    </source>
</evidence>
<dbReference type="Proteomes" id="UP001305647">
    <property type="component" value="Unassembled WGS sequence"/>
</dbReference>
<evidence type="ECO:0000256" key="5">
    <source>
        <dbReference type="ARBA" id="ARBA00022737"/>
    </source>
</evidence>
<feature type="region of interest" description="Disordered" evidence="9">
    <location>
        <begin position="596"/>
        <end position="626"/>
    </location>
</feature>
<reference evidence="11" key="1">
    <citation type="journal article" date="2023" name="Mol. Phylogenet. Evol.">
        <title>Genome-scale phylogeny and comparative genomics of the fungal order Sordariales.</title>
        <authorList>
            <person name="Hensen N."/>
            <person name="Bonometti L."/>
            <person name="Westerberg I."/>
            <person name="Brannstrom I.O."/>
            <person name="Guillou S."/>
            <person name="Cros-Aarteil S."/>
            <person name="Calhoun S."/>
            <person name="Haridas S."/>
            <person name="Kuo A."/>
            <person name="Mondo S."/>
            <person name="Pangilinan J."/>
            <person name="Riley R."/>
            <person name="LaButti K."/>
            <person name="Andreopoulos B."/>
            <person name="Lipzen A."/>
            <person name="Chen C."/>
            <person name="Yan M."/>
            <person name="Daum C."/>
            <person name="Ng V."/>
            <person name="Clum A."/>
            <person name="Steindorff A."/>
            <person name="Ohm R.A."/>
            <person name="Martin F."/>
            <person name="Silar P."/>
            <person name="Natvig D.O."/>
            <person name="Lalanne C."/>
            <person name="Gautier V."/>
            <person name="Ament-Velasquez S.L."/>
            <person name="Kruys A."/>
            <person name="Hutchinson M.I."/>
            <person name="Powell A.J."/>
            <person name="Barry K."/>
            <person name="Miller A.N."/>
            <person name="Grigoriev I.V."/>
            <person name="Debuchy R."/>
            <person name="Gladieux P."/>
            <person name="Hiltunen Thoren M."/>
            <person name="Johannesson H."/>
        </authorList>
    </citation>
    <scope>NUCLEOTIDE SEQUENCE</scope>
    <source>
        <strain evidence="11">CBS 757.83</strain>
    </source>
</reference>
<dbReference type="PROSITE" id="PS00518">
    <property type="entry name" value="ZF_RING_1"/>
    <property type="match status" value="1"/>
</dbReference>
<sequence length="1080" mass="120772">MADLDQQQGGPSTSRRRKQPGRSKPQPANDWPRAGEPRSRALPRPRRHGDIDMDIVESLSDNDDDDGDDSNYETKPSPMKQKQRRRRRPQPRGAATSDTASDTTPPIVKASHRSPKGRSKPTRVPNASVPVVIADPVARRPTCIIEEEDDEEEEEEEEEEEDEDVAPSGPSRPVSRQTIARRESSPRSAQRYRSTPESRRSPRTSPSDSEDDTDATSDSEEEQVIQPRGKNLPPAPMAPTVPSAPPANAVPTSLQERLSRRPEMVYEEEEGDAISRYAPSVARHRSLSRPPSSRQDQYRRPRDITVLSGPPSLDETRRRSRSRSKSARPSRRHYDSDVYVPSRPASSFQRPHASSSYSISSSARRSTLFGDVAALPARPSRLEKPTERTTVCALCRDKNTLVSKTVKLKCCHRMCHSCLRRVFELSLTDPQGHMPPRCCTSDNIPPKYVDMLFDSNFKREWVQRYREHTSKSRITCPSRQCGGSVKPDELRREAGRWQGRCNRCRIKICGSCNGRWHHQTDCPLDDGAARLLEQAKRDSWQRCYHCKTPVERKDGVKHAMCHCGAELCLVCGGKWKMCDCSWSKYDAEAGVISSRPNPFASRPASPRELQSDFMPPTTARPRPSSYEDEVYLRRLHGHRDEHLARKMQSFDALADFDRLRDEYDSDDAIDPRDRRRRVGTRDYGAPFEDDEYHRRAATVVAPSPPQIHVPAAPPPPRSAFEPPSRPAFDRAASSFEYGTPAHRSRGMRYASPDRFDGYMVESYPPERRTPRSPDHWHSYPQERRPRSRDRRHTFPSESRPTSPETWQLPTRYPSPEPPMPAAEERGRAASPERRRPPSPERRRTTSLERRLAGRFKESRPNPAAGSVHMGPVGQISAIGAIGAIGTLGPVGPLSPARIPHPPSRAATHIGTGMPMAPAPPPTIHGAPPVVPPLRRHHTMGEEVYAPGGMPSPADWFGPPLPHGHPHTHPHARPPPLAPHPHVPPPGLGMMPHHGPLPPMPGMHDMMMDMNGGGGGSPRGPQVKRRPPQAHREHNRYEVPRSSVLAGLGGMGRGMHRVSEWVHYVEPGMPDGGDAAATVVQ</sequence>
<dbReference type="InterPro" id="IPR002867">
    <property type="entry name" value="IBR_dom"/>
</dbReference>
<keyword evidence="7" id="KW-0833">Ubl conjugation pathway</keyword>
<gene>
    <name evidence="11" type="ORF">N658DRAFT_421491</name>
</gene>
<dbReference type="InterPro" id="IPR031127">
    <property type="entry name" value="E3_UB_ligase_RBR"/>
</dbReference>
<feature type="compositionally biased region" description="Acidic residues" evidence="9">
    <location>
        <begin position="208"/>
        <end position="223"/>
    </location>
</feature>
<feature type="compositionally biased region" description="Basic residues" evidence="9">
    <location>
        <begin position="318"/>
        <end position="331"/>
    </location>
</feature>
<keyword evidence="4" id="KW-0479">Metal-binding</keyword>
<keyword evidence="8" id="KW-0862">Zinc</keyword>
<name>A0AAN6Q4T2_9PEZI</name>
<keyword evidence="5" id="KW-0677">Repeat</keyword>
<feature type="compositionally biased region" description="Acidic residues" evidence="9">
    <location>
        <begin position="52"/>
        <end position="71"/>
    </location>
</feature>
<dbReference type="Pfam" id="PF01485">
    <property type="entry name" value="IBR"/>
    <property type="match status" value="1"/>
</dbReference>
<feature type="compositionally biased region" description="Polar residues" evidence="9">
    <location>
        <begin position="795"/>
        <end position="808"/>
    </location>
</feature>
<dbReference type="PANTHER" id="PTHR11685">
    <property type="entry name" value="RBR FAMILY RING FINGER AND IBR DOMAIN-CONTAINING"/>
    <property type="match status" value="1"/>
</dbReference>
<dbReference type="EMBL" id="MU863628">
    <property type="protein sequence ID" value="KAK4103590.1"/>
    <property type="molecule type" value="Genomic_DNA"/>
</dbReference>
<evidence type="ECO:0000256" key="9">
    <source>
        <dbReference type="SAM" id="MobiDB-lite"/>
    </source>
</evidence>
<organism evidence="11 12">
    <name type="scientific">Parathielavia hyrcaniae</name>
    <dbReference type="NCBI Taxonomy" id="113614"/>
    <lineage>
        <taxon>Eukaryota</taxon>
        <taxon>Fungi</taxon>
        <taxon>Dikarya</taxon>
        <taxon>Ascomycota</taxon>
        <taxon>Pezizomycotina</taxon>
        <taxon>Sordariomycetes</taxon>
        <taxon>Sordariomycetidae</taxon>
        <taxon>Sordariales</taxon>
        <taxon>Chaetomiaceae</taxon>
        <taxon>Parathielavia</taxon>
    </lineage>
</organism>
<keyword evidence="12" id="KW-1185">Reference proteome</keyword>
<dbReference type="GO" id="GO:0008270">
    <property type="term" value="F:zinc ion binding"/>
    <property type="evidence" value="ECO:0007669"/>
    <property type="project" value="UniProtKB-KW"/>
</dbReference>
<feature type="region of interest" description="Disordered" evidence="9">
    <location>
        <begin position="959"/>
        <end position="1037"/>
    </location>
</feature>
<dbReference type="AlphaFoldDB" id="A0AAN6Q4T2"/>
<dbReference type="SUPFAM" id="SSF57850">
    <property type="entry name" value="RING/U-box"/>
    <property type="match status" value="2"/>
</dbReference>
<dbReference type="GO" id="GO:0061630">
    <property type="term" value="F:ubiquitin protein ligase activity"/>
    <property type="evidence" value="ECO:0007669"/>
    <property type="project" value="UniProtKB-EC"/>
</dbReference>
<dbReference type="GO" id="GO:0016567">
    <property type="term" value="P:protein ubiquitination"/>
    <property type="evidence" value="ECO:0007669"/>
    <property type="project" value="InterPro"/>
</dbReference>
<feature type="compositionally biased region" description="Pro residues" evidence="9">
    <location>
        <begin position="972"/>
        <end position="986"/>
    </location>
</feature>
<evidence type="ECO:0000313" key="11">
    <source>
        <dbReference type="EMBL" id="KAK4103590.1"/>
    </source>
</evidence>
<feature type="region of interest" description="Disordered" evidence="9">
    <location>
        <begin position="1"/>
        <end position="360"/>
    </location>
</feature>
<dbReference type="EC" id="2.3.2.31" evidence="2"/>
<feature type="region of interest" description="Disordered" evidence="9">
    <location>
        <begin position="702"/>
        <end position="867"/>
    </location>
</feature>
<feature type="compositionally biased region" description="Polar residues" evidence="9">
    <location>
        <begin position="1"/>
        <end position="13"/>
    </location>
</feature>
<feature type="domain" description="RING-type" evidence="10">
    <location>
        <begin position="388"/>
        <end position="589"/>
    </location>
</feature>
<evidence type="ECO:0000256" key="6">
    <source>
        <dbReference type="ARBA" id="ARBA00022771"/>
    </source>
</evidence>
<reference evidence="11" key="2">
    <citation type="submission" date="2023-05" db="EMBL/GenBank/DDBJ databases">
        <authorList>
            <consortium name="Lawrence Berkeley National Laboratory"/>
            <person name="Steindorff A."/>
            <person name="Hensen N."/>
            <person name="Bonometti L."/>
            <person name="Westerberg I."/>
            <person name="Brannstrom I.O."/>
            <person name="Guillou S."/>
            <person name="Cros-Aarteil S."/>
            <person name="Calhoun S."/>
            <person name="Haridas S."/>
            <person name="Kuo A."/>
            <person name="Mondo S."/>
            <person name="Pangilinan J."/>
            <person name="Riley R."/>
            <person name="Labutti K."/>
            <person name="Andreopoulos B."/>
            <person name="Lipzen A."/>
            <person name="Chen C."/>
            <person name="Yanf M."/>
            <person name="Daum C."/>
            <person name="Ng V."/>
            <person name="Clum A."/>
            <person name="Ohm R."/>
            <person name="Martin F."/>
            <person name="Silar P."/>
            <person name="Natvig D."/>
            <person name="Lalanne C."/>
            <person name="Gautier V."/>
            <person name="Ament-Velasquez S.L."/>
            <person name="Kruys A."/>
            <person name="Hutchinson M.I."/>
            <person name="Powell A.J."/>
            <person name="Barry K."/>
            <person name="Miller A.N."/>
            <person name="Grigoriev I.V."/>
            <person name="Debuchy R."/>
            <person name="Gladieux P."/>
            <person name="Thoren M.H."/>
            <person name="Johannesson H."/>
        </authorList>
    </citation>
    <scope>NUCLEOTIDE SEQUENCE</scope>
    <source>
        <strain evidence="11">CBS 757.83</strain>
    </source>
</reference>
<comment type="caution">
    <text evidence="11">The sequence shown here is derived from an EMBL/GenBank/DDBJ whole genome shotgun (WGS) entry which is preliminary data.</text>
</comment>
<keyword evidence="6" id="KW-0863">Zinc-finger</keyword>
<accession>A0AAN6Q4T2</accession>
<dbReference type="InterPro" id="IPR044066">
    <property type="entry name" value="TRIAD_supradom"/>
</dbReference>
<feature type="compositionally biased region" description="Basic residues" evidence="9">
    <location>
        <begin position="110"/>
        <end position="121"/>
    </location>
</feature>
<feature type="compositionally biased region" description="Low complexity" evidence="9">
    <location>
        <begin position="91"/>
        <end position="104"/>
    </location>
</feature>
<feature type="compositionally biased region" description="Basic residues" evidence="9">
    <location>
        <begin position="81"/>
        <end position="90"/>
    </location>
</feature>
<dbReference type="PROSITE" id="PS51873">
    <property type="entry name" value="TRIAD"/>
    <property type="match status" value="1"/>
</dbReference>
<dbReference type="Gene3D" id="1.20.120.1750">
    <property type="match status" value="1"/>
</dbReference>
<feature type="compositionally biased region" description="Basic and acidic residues" evidence="9">
    <location>
        <begin position="764"/>
        <end position="784"/>
    </location>
</feature>
<feature type="compositionally biased region" description="Pro residues" evidence="9">
    <location>
        <begin position="233"/>
        <end position="245"/>
    </location>
</feature>
<evidence type="ECO:0000256" key="4">
    <source>
        <dbReference type="ARBA" id="ARBA00022723"/>
    </source>
</evidence>
<evidence type="ECO:0000256" key="3">
    <source>
        <dbReference type="ARBA" id="ARBA00022679"/>
    </source>
</evidence>
<evidence type="ECO:0000313" key="12">
    <source>
        <dbReference type="Proteomes" id="UP001305647"/>
    </source>
</evidence>
<dbReference type="CDD" id="cd20335">
    <property type="entry name" value="BRcat_RBR"/>
    <property type="match status" value="1"/>
</dbReference>
<evidence type="ECO:0000256" key="8">
    <source>
        <dbReference type="ARBA" id="ARBA00022833"/>
    </source>
</evidence>
<feature type="compositionally biased region" description="Pro residues" evidence="9">
    <location>
        <begin position="702"/>
        <end position="717"/>
    </location>
</feature>
<evidence type="ECO:0000256" key="2">
    <source>
        <dbReference type="ARBA" id="ARBA00012251"/>
    </source>
</evidence>
<evidence type="ECO:0000256" key="7">
    <source>
        <dbReference type="ARBA" id="ARBA00022786"/>
    </source>
</evidence>
<dbReference type="InterPro" id="IPR017907">
    <property type="entry name" value="Znf_RING_CS"/>
</dbReference>
<evidence type="ECO:0000259" key="10">
    <source>
        <dbReference type="PROSITE" id="PS51873"/>
    </source>
</evidence>
<feature type="compositionally biased region" description="Basic and acidic residues" evidence="9">
    <location>
        <begin position="822"/>
        <end position="859"/>
    </location>
</feature>
<protein>
    <recommendedName>
        <fullName evidence="2">RBR-type E3 ubiquitin transferase</fullName>
        <ecNumber evidence="2">2.3.2.31</ecNumber>
    </recommendedName>
</protein>
<keyword evidence="3" id="KW-0808">Transferase</keyword>
<feature type="compositionally biased region" description="Acidic residues" evidence="9">
    <location>
        <begin position="145"/>
        <end position="165"/>
    </location>
</feature>
<comment type="catalytic activity">
    <reaction evidence="1">
        <text>[E2 ubiquitin-conjugating enzyme]-S-ubiquitinyl-L-cysteine + [acceptor protein]-L-lysine = [E2 ubiquitin-conjugating enzyme]-L-cysteine + [acceptor protein]-N(6)-ubiquitinyl-L-lysine.</text>
        <dbReference type="EC" id="2.3.2.31"/>
    </reaction>
</comment>
<proteinExistence type="predicted"/>